<comment type="caution">
    <text evidence="11">The sequence shown here is derived from an EMBL/GenBank/DDBJ whole genome shotgun (WGS) entry which is preliminary data.</text>
</comment>
<evidence type="ECO:0000313" key="12">
    <source>
        <dbReference type="Proteomes" id="UP001454036"/>
    </source>
</evidence>
<keyword evidence="6 9" id="KW-0326">Glycosidase</keyword>
<proteinExistence type="inferred from homology"/>
<dbReference type="InterPro" id="IPR011050">
    <property type="entry name" value="Pectin_lyase_fold/virulence"/>
</dbReference>
<dbReference type="PANTHER" id="PTHR31375">
    <property type="match status" value="1"/>
</dbReference>
<dbReference type="Gene3D" id="2.160.20.10">
    <property type="entry name" value="Single-stranded right-handed beta-helix, Pectin lyase-like"/>
    <property type="match status" value="1"/>
</dbReference>
<protein>
    <recommendedName>
        <fullName evidence="13">Polygalacturonase</fullName>
    </recommendedName>
</protein>
<dbReference type="SMART" id="SM00710">
    <property type="entry name" value="PbH1"/>
    <property type="match status" value="5"/>
</dbReference>
<dbReference type="GO" id="GO:0071555">
    <property type="term" value="P:cell wall organization"/>
    <property type="evidence" value="ECO:0007669"/>
    <property type="project" value="UniProtKB-KW"/>
</dbReference>
<dbReference type="SUPFAM" id="SSF51126">
    <property type="entry name" value="Pectin lyase-like"/>
    <property type="match status" value="1"/>
</dbReference>
<comment type="subcellular location">
    <subcellularLocation>
        <location evidence="1">Secreted</location>
        <location evidence="1">Cell wall</location>
    </subcellularLocation>
</comment>
<keyword evidence="3" id="KW-0134">Cell wall</keyword>
<feature type="active site" evidence="8">
    <location>
        <position position="248"/>
    </location>
</feature>
<gene>
    <name evidence="11" type="ORF">LIER_09585</name>
</gene>
<evidence type="ECO:0000256" key="10">
    <source>
        <dbReference type="SAM" id="SignalP"/>
    </source>
</evidence>
<reference evidence="11 12" key="1">
    <citation type="submission" date="2024-01" db="EMBL/GenBank/DDBJ databases">
        <title>The complete chloroplast genome sequence of Lithospermum erythrorhizon: insights into the phylogenetic relationship among Boraginaceae species and the maternal lineages of purple gromwells.</title>
        <authorList>
            <person name="Okada T."/>
            <person name="Watanabe K."/>
        </authorList>
    </citation>
    <scope>NUCLEOTIDE SEQUENCE [LARGE SCALE GENOMIC DNA]</scope>
</reference>
<feature type="signal peptide" evidence="10">
    <location>
        <begin position="1"/>
        <end position="29"/>
    </location>
</feature>
<dbReference type="AlphaFoldDB" id="A0AAV3PG99"/>
<feature type="chain" id="PRO_5043394044" description="Polygalacturonase" evidence="10">
    <location>
        <begin position="30"/>
        <end position="403"/>
    </location>
</feature>
<dbReference type="InterPro" id="IPR012334">
    <property type="entry name" value="Pectin_lyas_fold"/>
</dbReference>
<dbReference type="PROSITE" id="PS00502">
    <property type="entry name" value="POLYGALACTURONASE"/>
    <property type="match status" value="1"/>
</dbReference>
<evidence type="ECO:0000256" key="9">
    <source>
        <dbReference type="RuleBase" id="RU361169"/>
    </source>
</evidence>
<dbReference type="InterPro" id="IPR006626">
    <property type="entry name" value="PbH1"/>
</dbReference>
<evidence type="ECO:0000256" key="2">
    <source>
        <dbReference type="ARBA" id="ARBA00008834"/>
    </source>
</evidence>
<keyword evidence="4" id="KW-0964">Secreted</keyword>
<dbReference type="FunFam" id="2.160.20.10:FF:000004">
    <property type="entry name" value="Pectin lyase-like superfamily protein"/>
    <property type="match status" value="1"/>
</dbReference>
<dbReference type="InterPro" id="IPR000743">
    <property type="entry name" value="Glyco_hydro_28"/>
</dbReference>
<dbReference type="Pfam" id="PF00295">
    <property type="entry name" value="Glyco_hydro_28"/>
    <property type="match status" value="1"/>
</dbReference>
<evidence type="ECO:0000256" key="6">
    <source>
        <dbReference type="ARBA" id="ARBA00023295"/>
    </source>
</evidence>
<keyword evidence="12" id="KW-1185">Reference proteome</keyword>
<keyword evidence="5 9" id="KW-0378">Hydrolase</keyword>
<accession>A0AAV3PG99</accession>
<evidence type="ECO:0000256" key="3">
    <source>
        <dbReference type="ARBA" id="ARBA00022512"/>
    </source>
</evidence>
<keyword evidence="10" id="KW-0732">Signal</keyword>
<dbReference type="EMBL" id="BAABME010001641">
    <property type="protein sequence ID" value="GAA0150704.1"/>
    <property type="molecule type" value="Genomic_DNA"/>
</dbReference>
<evidence type="ECO:0000256" key="1">
    <source>
        <dbReference type="ARBA" id="ARBA00004191"/>
    </source>
</evidence>
<evidence type="ECO:0000256" key="8">
    <source>
        <dbReference type="PROSITE-ProRule" id="PRU10052"/>
    </source>
</evidence>
<sequence length="403" mass="42520">MAMTNSNNNKKFSFSFLVIAMNVFNSTLAGRPTYNVLSYGAKGDGGTDSTNAFLSAWAATCNSTKPSTMYVPQGKFLLRNVAFWGQTCKNTAIKVQIDGTLVAPSNYNVIGNTGCWIKFSRVNGVSISGGILDGRGTNLWACKTSGKSCPGGATTLGIYNSKNVEINKLTSLNSQLFHVIVYGSQNVRVQGVKITASGTSPNTDGIHIQGSSYVTVSSTKIATGDDCVSIGPGSTNLWIENVVCGPGHGISIGSLGWDKQEPGVQNVTVTTSTFIGTTNGLRVKTWARESNGFVKDVLFQHAVMKKVQNPILIDQNYCPHGSCPHQGSSVRISGINFLDVHGTSATQVAIKIDCSKNVPCSGIKLQDVNLEFKSEAVPSASAQALCSNAGGTSSGYMQPRGCL</sequence>
<dbReference type="Proteomes" id="UP001454036">
    <property type="component" value="Unassembled WGS sequence"/>
</dbReference>
<organism evidence="11 12">
    <name type="scientific">Lithospermum erythrorhizon</name>
    <name type="common">Purple gromwell</name>
    <name type="synonym">Lithospermum officinale var. erythrorhizon</name>
    <dbReference type="NCBI Taxonomy" id="34254"/>
    <lineage>
        <taxon>Eukaryota</taxon>
        <taxon>Viridiplantae</taxon>
        <taxon>Streptophyta</taxon>
        <taxon>Embryophyta</taxon>
        <taxon>Tracheophyta</taxon>
        <taxon>Spermatophyta</taxon>
        <taxon>Magnoliopsida</taxon>
        <taxon>eudicotyledons</taxon>
        <taxon>Gunneridae</taxon>
        <taxon>Pentapetalae</taxon>
        <taxon>asterids</taxon>
        <taxon>lamiids</taxon>
        <taxon>Boraginales</taxon>
        <taxon>Boraginaceae</taxon>
        <taxon>Boraginoideae</taxon>
        <taxon>Lithospermeae</taxon>
        <taxon>Lithospermum</taxon>
    </lineage>
</organism>
<comment type="similarity">
    <text evidence="2 9">Belongs to the glycosyl hydrolase 28 family.</text>
</comment>
<evidence type="ECO:0008006" key="13">
    <source>
        <dbReference type="Google" id="ProtNLM"/>
    </source>
</evidence>
<name>A0AAV3PG99_LITER</name>
<evidence type="ECO:0000256" key="7">
    <source>
        <dbReference type="ARBA" id="ARBA00023316"/>
    </source>
</evidence>
<dbReference type="GO" id="GO:0005975">
    <property type="term" value="P:carbohydrate metabolic process"/>
    <property type="evidence" value="ECO:0007669"/>
    <property type="project" value="InterPro"/>
</dbReference>
<evidence type="ECO:0000256" key="4">
    <source>
        <dbReference type="ARBA" id="ARBA00022525"/>
    </source>
</evidence>
<evidence type="ECO:0000313" key="11">
    <source>
        <dbReference type="EMBL" id="GAA0150704.1"/>
    </source>
</evidence>
<evidence type="ECO:0000256" key="5">
    <source>
        <dbReference type="ARBA" id="ARBA00022801"/>
    </source>
</evidence>
<dbReference type="GO" id="GO:0004650">
    <property type="term" value="F:polygalacturonase activity"/>
    <property type="evidence" value="ECO:0007669"/>
    <property type="project" value="InterPro"/>
</dbReference>
<keyword evidence="7" id="KW-0961">Cell wall biogenesis/degradation</keyword>